<protein>
    <submittedName>
        <fullName evidence="1">Uncharacterized protein</fullName>
    </submittedName>
</protein>
<gene>
    <name evidence="1" type="ORF">A45J_1565</name>
</gene>
<proteinExistence type="predicted"/>
<evidence type="ECO:0000313" key="1">
    <source>
        <dbReference type="EMBL" id="GER93809.1"/>
    </source>
</evidence>
<accession>A0A5J4L6M2</accession>
<dbReference type="AlphaFoldDB" id="A0A5J4L6M2"/>
<comment type="caution">
    <text evidence="1">The sequence shown here is derived from an EMBL/GenBank/DDBJ whole genome shotgun (WGS) entry which is preliminary data.</text>
</comment>
<dbReference type="EMBL" id="BLAB01000001">
    <property type="protein sequence ID" value="GER93809.1"/>
    <property type="molecule type" value="Genomic_DNA"/>
</dbReference>
<name>A0A5J4L6M2_9ZZZZ</name>
<sequence length="38" mass="4735">MNKWIIGFHKIKKFPLPFVKRDRVRVRITNFVKPTYLF</sequence>
<reference evidence="1" key="1">
    <citation type="submission" date="2019-10" db="EMBL/GenBank/DDBJ databases">
        <title>Metagenomic sequencing of thiosulfate-disproportionating enrichment culture.</title>
        <authorList>
            <person name="Umezawa K."/>
            <person name="Kojima H."/>
            <person name="Fukui M."/>
        </authorList>
    </citation>
    <scope>NUCLEOTIDE SEQUENCE</scope>
    <source>
        <strain evidence="1">45J</strain>
    </source>
</reference>
<organism evidence="1">
    <name type="scientific">hot springs metagenome</name>
    <dbReference type="NCBI Taxonomy" id="433727"/>
    <lineage>
        <taxon>unclassified sequences</taxon>
        <taxon>metagenomes</taxon>
        <taxon>ecological metagenomes</taxon>
    </lineage>
</organism>